<evidence type="ECO:0000313" key="11">
    <source>
        <dbReference type="EMBL" id="NDY42930.1"/>
    </source>
</evidence>
<evidence type="ECO:0000256" key="2">
    <source>
        <dbReference type="ARBA" id="ARBA00004735"/>
    </source>
</evidence>
<evidence type="ECO:0000256" key="7">
    <source>
        <dbReference type="ARBA" id="ARBA00048169"/>
    </source>
</evidence>
<proteinExistence type="inferred from homology"/>
<dbReference type="GO" id="GO:0004418">
    <property type="term" value="F:hydroxymethylbilane synthase activity"/>
    <property type="evidence" value="ECO:0007669"/>
    <property type="project" value="UniProtKB-UniRule"/>
</dbReference>
<dbReference type="Pfam" id="PF01379">
    <property type="entry name" value="Porphobil_deam"/>
    <property type="match status" value="1"/>
</dbReference>
<feature type="domain" description="Porphobilinogen deaminase N-terminal" evidence="9">
    <location>
        <begin position="5"/>
        <end position="212"/>
    </location>
</feature>
<dbReference type="SUPFAM" id="SSF54782">
    <property type="entry name" value="Porphobilinogen deaminase (hydroxymethylbilane synthase), C-terminal domain"/>
    <property type="match status" value="1"/>
</dbReference>
<dbReference type="InterPro" id="IPR000860">
    <property type="entry name" value="HemC"/>
</dbReference>
<dbReference type="EMBL" id="JAAGRR010000101">
    <property type="protein sequence ID" value="NDY42930.1"/>
    <property type="molecule type" value="Genomic_DNA"/>
</dbReference>
<evidence type="ECO:0000256" key="8">
    <source>
        <dbReference type="HAMAP-Rule" id="MF_00260"/>
    </source>
</evidence>
<name>A0A6N9TR57_DISTH</name>
<keyword evidence="6 8" id="KW-0627">Porphyrin biosynthesis</keyword>
<keyword evidence="12" id="KW-1185">Reference proteome</keyword>
<comment type="caution">
    <text evidence="11">The sequence shown here is derived from an EMBL/GenBank/DDBJ whole genome shotgun (WGS) entry which is preliminary data.</text>
</comment>
<keyword evidence="5 8" id="KW-0808">Transferase</keyword>
<comment type="function">
    <text evidence="1 8">Tetrapolymerization of the monopyrrole PBG into the hydroxymethylbilane pre-uroporphyrinogen in several discrete steps.</text>
</comment>
<dbReference type="GO" id="GO:0006782">
    <property type="term" value="P:protoporphyrinogen IX biosynthetic process"/>
    <property type="evidence" value="ECO:0007669"/>
    <property type="project" value="UniProtKB-UniRule"/>
</dbReference>
<comment type="similarity">
    <text evidence="3 8">Belongs to the HMBS family.</text>
</comment>
<dbReference type="UniPathway" id="UPA00251">
    <property type="reaction ID" value="UER00319"/>
</dbReference>
<dbReference type="PANTHER" id="PTHR11557:SF0">
    <property type="entry name" value="PORPHOBILINOGEN DEAMINASE"/>
    <property type="match status" value="1"/>
</dbReference>
<comment type="miscellaneous">
    <text evidence="8">The porphobilinogen subunits are added to the dipyrromethane group.</text>
</comment>
<dbReference type="FunFam" id="3.40.190.10:FF:000005">
    <property type="entry name" value="Porphobilinogen deaminase"/>
    <property type="match status" value="1"/>
</dbReference>
<evidence type="ECO:0000313" key="12">
    <source>
        <dbReference type="Proteomes" id="UP000469346"/>
    </source>
</evidence>
<protein>
    <recommendedName>
        <fullName evidence="8">Porphobilinogen deaminase</fullName>
        <shortName evidence="8">PBG</shortName>
        <ecNumber evidence="8">2.5.1.61</ecNumber>
    </recommendedName>
    <alternativeName>
        <fullName evidence="8">Hydroxymethylbilane synthase</fullName>
        <shortName evidence="8">HMBS</shortName>
    </alternativeName>
    <alternativeName>
        <fullName evidence="8">Pre-uroporphyrinogen synthase</fullName>
    </alternativeName>
</protein>
<accession>A0A6N9TR57</accession>
<dbReference type="EC" id="2.5.1.61" evidence="8"/>
<dbReference type="Gene3D" id="3.40.190.10">
    <property type="entry name" value="Periplasmic binding protein-like II"/>
    <property type="match status" value="2"/>
</dbReference>
<dbReference type="Pfam" id="PF03900">
    <property type="entry name" value="Porphobil_deamC"/>
    <property type="match status" value="1"/>
</dbReference>
<dbReference type="FunFam" id="3.30.160.40:FF:000002">
    <property type="entry name" value="Porphobilinogen deaminase"/>
    <property type="match status" value="1"/>
</dbReference>
<dbReference type="NCBIfam" id="TIGR00212">
    <property type="entry name" value="hemC"/>
    <property type="match status" value="1"/>
</dbReference>
<comment type="cofactor">
    <cofactor evidence="8">
        <name>dipyrromethane</name>
        <dbReference type="ChEBI" id="CHEBI:60342"/>
    </cofactor>
    <text evidence="8">Binds 1 dipyrromethane group covalently.</text>
</comment>
<evidence type="ECO:0000256" key="6">
    <source>
        <dbReference type="ARBA" id="ARBA00023244"/>
    </source>
</evidence>
<evidence type="ECO:0000256" key="1">
    <source>
        <dbReference type="ARBA" id="ARBA00002869"/>
    </source>
</evidence>
<evidence type="ECO:0000259" key="10">
    <source>
        <dbReference type="Pfam" id="PF03900"/>
    </source>
</evidence>
<dbReference type="Gene3D" id="3.30.160.40">
    <property type="entry name" value="Porphobilinogen deaminase, C-terminal domain"/>
    <property type="match status" value="1"/>
</dbReference>
<dbReference type="PIRSF" id="PIRSF001438">
    <property type="entry name" value="4pyrrol_synth_OHMeBilane_synth"/>
    <property type="match status" value="1"/>
</dbReference>
<reference evidence="11 12" key="1">
    <citation type="submission" date="2020-02" db="EMBL/GenBank/DDBJ databases">
        <title>Comparative genomics of sulfur disproportionating microorganisms.</title>
        <authorList>
            <person name="Ward L.M."/>
            <person name="Bertran E."/>
            <person name="Johnston D.T."/>
        </authorList>
    </citation>
    <scope>NUCLEOTIDE SEQUENCE [LARGE SCALE GENOMIC DNA]</scope>
    <source>
        <strain evidence="11 12">DSM 100025</strain>
    </source>
</reference>
<dbReference type="InterPro" id="IPR022419">
    <property type="entry name" value="Porphobilin_deaminase_cofac_BS"/>
</dbReference>
<feature type="domain" description="Porphobilinogen deaminase C-terminal" evidence="10">
    <location>
        <begin position="225"/>
        <end position="294"/>
    </location>
</feature>
<dbReference type="FunFam" id="3.40.190.10:FF:000004">
    <property type="entry name" value="Porphobilinogen deaminase"/>
    <property type="match status" value="1"/>
</dbReference>
<dbReference type="PROSITE" id="PS00533">
    <property type="entry name" value="PORPHOBILINOGEN_DEAM"/>
    <property type="match status" value="1"/>
</dbReference>
<comment type="catalytic activity">
    <reaction evidence="7 8">
        <text>4 porphobilinogen + H2O = hydroxymethylbilane + 4 NH4(+)</text>
        <dbReference type="Rhea" id="RHEA:13185"/>
        <dbReference type="ChEBI" id="CHEBI:15377"/>
        <dbReference type="ChEBI" id="CHEBI:28938"/>
        <dbReference type="ChEBI" id="CHEBI:57845"/>
        <dbReference type="ChEBI" id="CHEBI:58126"/>
        <dbReference type="EC" id="2.5.1.61"/>
    </reaction>
</comment>
<evidence type="ECO:0000259" key="9">
    <source>
        <dbReference type="Pfam" id="PF01379"/>
    </source>
</evidence>
<comment type="pathway">
    <text evidence="2">Porphyrin-containing compound metabolism; protoporphyrin-IX biosynthesis; coproporphyrinogen-III from 5-aminolevulinate: step 2/4.</text>
</comment>
<evidence type="ECO:0000256" key="3">
    <source>
        <dbReference type="ARBA" id="ARBA00005638"/>
    </source>
</evidence>
<sequence>MPERLRLATRKSALALAQSTWVKEQIEARWPGVEVELVRVVTKGDKILDVPLAKVGGKGLFVKEIEEALLRGEADLAVHSLKDVPAETPEGLEVSVFPRREDPRDALVARPGLTLETLPEGARVGTSSLRRMAQLRLRRPDLEIHSLRGNLDTRLRKLDEGAFDAILLAVAGLRRLGLADRITEVVDAGVLLPAVGQGALGIELRSNDPRTREILAPLADTATATCVRAERAFLARLEGGCQVPIGGLARLDGDRLSMEGLVADEAGRRIVRRNAEGPAADAARIGRDLADEILEAGGREILAEVYGHA</sequence>
<evidence type="ECO:0000256" key="5">
    <source>
        <dbReference type="ARBA" id="ARBA00022679"/>
    </source>
</evidence>
<dbReference type="SUPFAM" id="SSF53850">
    <property type="entry name" value="Periplasmic binding protein-like II"/>
    <property type="match status" value="1"/>
</dbReference>
<dbReference type="Proteomes" id="UP000469346">
    <property type="component" value="Unassembled WGS sequence"/>
</dbReference>
<comment type="subunit">
    <text evidence="4 8">Monomer.</text>
</comment>
<feature type="modified residue" description="S-(dipyrrolylmethanemethyl)cysteine" evidence="8">
    <location>
        <position position="241"/>
    </location>
</feature>
<evidence type="ECO:0000256" key="4">
    <source>
        <dbReference type="ARBA" id="ARBA00011245"/>
    </source>
</evidence>
<dbReference type="InterPro" id="IPR022418">
    <property type="entry name" value="Porphobilinogen_deaminase_C"/>
</dbReference>
<dbReference type="CDD" id="cd13646">
    <property type="entry name" value="PBP2_EcHMBS_like"/>
    <property type="match status" value="1"/>
</dbReference>
<gene>
    <name evidence="8 11" type="primary">hemC</name>
    <name evidence="11" type="ORF">G3N55_08760</name>
</gene>
<dbReference type="InterPro" id="IPR022417">
    <property type="entry name" value="Porphobilin_deaminase_N"/>
</dbReference>
<dbReference type="PANTHER" id="PTHR11557">
    <property type="entry name" value="PORPHOBILINOGEN DEAMINASE"/>
    <property type="match status" value="1"/>
</dbReference>
<dbReference type="RefSeq" id="WP_163299056.1">
    <property type="nucleotide sequence ID" value="NZ_JAAGRR010000101.1"/>
</dbReference>
<dbReference type="InterPro" id="IPR036803">
    <property type="entry name" value="Porphobilinogen_deaminase_C_sf"/>
</dbReference>
<organism evidence="11 12">
    <name type="scientific">Dissulfurirhabdus thermomarina</name>
    <dbReference type="NCBI Taxonomy" id="1765737"/>
    <lineage>
        <taxon>Bacteria</taxon>
        <taxon>Deltaproteobacteria</taxon>
        <taxon>Dissulfurirhabdaceae</taxon>
        <taxon>Dissulfurirhabdus</taxon>
    </lineage>
</organism>
<dbReference type="AlphaFoldDB" id="A0A6N9TR57"/>
<dbReference type="GO" id="GO:0005737">
    <property type="term" value="C:cytoplasm"/>
    <property type="evidence" value="ECO:0007669"/>
    <property type="project" value="UniProtKB-UniRule"/>
</dbReference>
<dbReference type="HAMAP" id="MF_00260">
    <property type="entry name" value="Porphobil_deam"/>
    <property type="match status" value="1"/>
</dbReference>
<dbReference type="PRINTS" id="PR00151">
    <property type="entry name" value="PORPHBDMNASE"/>
</dbReference>